<dbReference type="EMBL" id="CP037954">
    <property type="protein sequence ID" value="QBO57026.1"/>
    <property type="molecule type" value="Genomic_DNA"/>
</dbReference>
<keyword evidence="3" id="KW-1185">Reference proteome</keyword>
<name>A0A4P6ZC20_9FLAO</name>
<dbReference type="PANTHER" id="PTHR32063:SF16">
    <property type="entry name" value="CATION EFFLUX SYSTEM (ACRB_ACRD_ACRF FAMILY)"/>
    <property type="match status" value="1"/>
</dbReference>
<dbReference type="Gene3D" id="3.30.70.1320">
    <property type="entry name" value="Multidrug efflux transporter AcrB pore domain like"/>
    <property type="match status" value="1"/>
</dbReference>
<dbReference type="AlphaFoldDB" id="A0A4P6ZC20"/>
<evidence type="ECO:0000313" key="2">
    <source>
        <dbReference type="EMBL" id="QBO57026.1"/>
    </source>
</evidence>
<feature type="transmembrane region" description="Helical" evidence="1">
    <location>
        <begin position="12"/>
        <end position="32"/>
    </location>
</feature>
<dbReference type="SUPFAM" id="SSF82714">
    <property type="entry name" value="Multidrug efflux transporter AcrB TolC docking domain, DN and DC subdomains"/>
    <property type="match status" value="1"/>
</dbReference>
<evidence type="ECO:0000313" key="3">
    <source>
        <dbReference type="Proteomes" id="UP000294419"/>
    </source>
</evidence>
<dbReference type="PANTHER" id="PTHR32063">
    <property type="match status" value="1"/>
</dbReference>
<dbReference type="Gene3D" id="3.30.70.1430">
    <property type="entry name" value="Multidrug efflux transporter AcrB pore domain"/>
    <property type="match status" value="1"/>
</dbReference>
<dbReference type="Gene3D" id="3.30.2090.10">
    <property type="entry name" value="Multidrug efflux transporter AcrB TolC docking domain, DN and DC subdomains"/>
    <property type="match status" value="1"/>
</dbReference>
<sequence length="291" mass="32365">MQEGIAGKIAKVFINSKLTILLMVALMVIGAYSSTLIPREEEPQIIVPMADVMVGYPGANPTEVENRVVKPLEKIISNIKGVEHVHSMAMNGKAMIIVQFYVGEDTERSYVKLYDEMMKNKNIFPKGVYEPLIKTRSIDDVPMLGLTLWSEKYNDFQLRQITEELSSEIKKVKDVSLTNVIGGRSRQLKVIIDKDKMAESNVDALGIMQMIQANNGSSQSGSFSSNDQEYLLTTGEFLSSAEEVGNLVIGTSQNMPVYLKQVAKIEDGASSSTNYVKQPKKARVSYQNILR</sequence>
<dbReference type="Gene3D" id="1.20.1640.10">
    <property type="entry name" value="Multidrug efflux transporter AcrB transmembrane domain"/>
    <property type="match status" value="1"/>
</dbReference>
<dbReference type="Pfam" id="PF00873">
    <property type="entry name" value="ACR_tran"/>
    <property type="match status" value="1"/>
</dbReference>
<protein>
    <submittedName>
        <fullName evidence="2">Multidrug resistance protein MdtB</fullName>
    </submittedName>
</protein>
<dbReference type="SUPFAM" id="SSF82693">
    <property type="entry name" value="Multidrug efflux transporter AcrB pore domain, PN1, PN2, PC1 and PC2 subdomains"/>
    <property type="match status" value="1"/>
</dbReference>
<evidence type="ECO:0000256" key="1">
    <source>
        <dbReference type="SAM" id="Phobius"/>
    </source>
</evidence>
<keyword evidence="1" id="KW-0812">Transmembrane</keyword>
<dbReference type="InterPro" id="IPR027463">
    <property type="entry name" value="AcrB_DN_DC_subdom"/>
</dbReference>
<proteinExistence type="predicted"/>
<dbReference type="GO" id="GO:0042910">
    <property type="term" value="F:xenobiotic transmembrane transporter activity"/>
    <property type="evidence" value="ECO:0007669"/>
    <property type="project" value="TreeGrafter"/>
</dbReference>
<gene>
    <name evidence="2" type="primary">mdtB_1</name>
    <name evidence="2" type="ORF">NBC122_00168</name>
</gene>
<dbReference type="GO" id="GO:0005886">
    <property type="term" value="C:plasma membrane"/>
    <property type="evidence" value="ECO:0007669"/>
    <property type="project" value="TreeGrafter"/>
</dbReference>
<dbReference type="KEGG" id="csal:NBC122_00168"/>
<dbReference type="InterPro" id="IPR001036">
    <property type="entry name" value="Acrflvin-R"/>
</dbReference>
<keyword evidence="1" id="KW-1133">Transmembrane helix</keyword>
<reference evidence="2 3" key="1">
    <citation type="submission" date="2019-03" db="EMBL/GenBank/DDBJ databases">
        <authorList>
            <person name="Kim H."/>
            <person name="Yu S.-M."/>
        </authorList>
    </citation>
    <scope>NUCLEOTIDE SEQUENCE [LARGE SCALE GENOMIC DNA]</scope>
    <source>
        <strain evidence="2 3">NBC122</strain>
    </source>
</reference>
<accession>A0A4P6ZC20</accession>
<dbReference type="Proteomes" id="UP000294419">
    <property type="component" value="Chromosome"/>
</dbReference>
<keyword evidence="1" id="KW-0472">Membrane</keyword>
<organism evidence="2 3">
    <name type="scientific">Chryseobacterium salivictor</name>
    <dbReference type="NCBI Taxonomy" id="2547600"/>
    <lineage>
        <taxon>Bacteria</taxon>
        <taxon>Pseudomonadati</taxon>
        <taxon>Bacteroidota</taxon>
        <taxon>Flavobacteriia</taxon>
        <taxon>Flavobacteriales</taxon>
        <taxon>Weeksellaceae</taxon>
        <taxon>Chryseobacterium group</taxon>
        <taxon>Chryseobacterium</taxon>
    </lineage>
</organism>